<organism evidence="1 2">
    <name type="scientific">Caenorhabditis japonica</name>
    <dbReference type="NCBI Taxonomy" id="281687"/>
    <lineage>
        <taxon>Eukaryota</taxon>
        <taxon>Metazoa</taxon>
        <taxon>Ecdysozoa</taxon>
        <taxon>Nematoda</taxon>
        <taxon>Chromadorea</taxon>
        <taxon>Rhabditida</taxon>
        <taxon>Rhabditina</taxon>
        <taxon>Rhabditomorpha</taxon>
        <taxon>Rhabditoidea</taxon>
        <taxon>Rhabditidae</taxon>
        <taxon>Peloderinae</taxon>
        <taxon>Caenorhabditis</taxon>
    </lineage>
</organism>
<dbReference type="EnsemblMetazoa" id="CJA42021.1">
    <property type="protein sequence ID" value="CJA42021.1"/>
    <property type="gene ID" value="WBGene00217869"/>
</dbReference>
<sequence>MVNDSPEDAIRMSLTFTPNTNFWLSFTKLCSSRGQQTHPTCQNRMKTPATTEGPTDWARKWFPFFHCMVSATFPW</sequence>
<reference evidence="1" key="2">
    <citation type="submission" date="2022-06" db="UniProtKB">
        <authorList>
            <consortium name="EnsemblMetazoa"/>
        </authorList>
    </citation>
    <scope>IDENTIFICATION</scope>
    <source>
        <strain evidence="1">DF5081</strain>
    </source>
</reference>
<proteinExistence type="predicted"/>
<accession>A0A8R1EVK7</accession>
<reference evidence="2" key="1">
    <citation type="submission" date="2010-08" db="EMBL/GenBank/DDBJ databases">
        <authorList>
            <consortium name="Caenorhabditis japonica Sequencing Consortium"/>
            <person name="Wilson R.K."/>
        </authorList>
    </citation>
    <scope>NUCLEOTIDE SEQUENCE [LARGE SCALE GENOMIC DNA]</scope>
    <source>
        <strain evidence="2">DF5081</strain>
    </source>
</reference>
<protein>
    <submittedName>
        <fullName evidence="1">Uncharacterized protein</fullName>
    </submittedName>
</protein>
<dbReference type="Proteomes" id="UP000005237">
    <property type="component" value="Unassembled WGS sequence"/>
</dbReference>
<evidence type="ECO:0000313" key="2">
    <source>
        <dbReference type="Proteomes" id="UP000005237"/>
    </source>
</evidence>
<evidence type="ECO:0000313" key="1">
    <source>
        <dbReference type="EnsemblMetazoa" id="CJA42021.1"/>
    </source>
</evidence>
<dbReference type="AlphaFoldDB" id="A0A8R1EVK7"/>
<keyword evidence="2" id="KW-1185">Reference proteome</keyword>
<name>A0A8R1EVK7_CAEJA</name>